<evidence type="ECO:0000313" key="2">
    <source>
        <dbReference type="EMBL" id="TCT00883.1"/>
    </source>
</evidence>
<dbReference type="SUPFAM" id="SSF63825">
    <property type="entry name" value="YWTD domain"/>
    <property type="match status" value="1"/>
</dbReference>
<feature type="chain" id="PRO_5020320152" evidence="1">
    <location>
        <begin position="17"/>
        <end position="439"/>
    </location>
</feature>
<sequence length="439" mass="46419">MRMFLFLSLLATAATASGRCPDRLLMSAYFSGNVHIYDACTGQHQRNLGTGGQLGGAQTTRIGPDGRLYVVAEERDRIVRFDAASLESIDEPVRLPDGFGATGMEFRDDEIWIASYNQSLVRRFSLATGASRGDAVPTNAGGLRGADNGMVFGPDGRLYVPGYNSHSVVRHDPATGSTSQFIAPRSGGLYQARGILFEPGRDTVLVSSEGSGQVLRYSAVNGSFIGALATGLNRPTGMVFTRDGHLLVAVAAGVVKIDPQSGHNLGLFAQASAGQASGPTYLSLIPAEDDAATPIDVEQMGSQFWLTGAAPVHERAIDIDTVVASFGAAFGDDFAPDDVQHRRWGAARIEFTSCTTAHLSWNSSGADSGGFGRGGHVIQRLLSGAATSRCQAQGFAHATGTEWITGSWYGGAARNGEGLMIDVNEDGVAFVAWFTYRPR</sequence>
<dbReference type="InterPro" id="IPR015943">
    <property type="entry name" value="WD40/YVTN_repeat-like_dom_sf"/>
</dbReference>
<dbReference type="Proteomes" id="UP000294599">
    <property type="component" value="Unassembled WGS sequence"/>
</dbReference>
<protein>
    <submittedName>
        <fullName evidence="2">Uncharacterized protein</fullName>
    </submittedName>
</protein>
<gene>
    <name evidence="2" type="ORF">EDC25_102252</name>
</gene>
<name>A0A4R3LKT4_9GAMM</name>
<evidence type="ECO:0000256" key="1">
    <source>
        <dbReference type="SAM" id="SignalP"/>
    </source>
</evidence>
<dbReference type="OrthoDB" id="2806980at2"/>
<dbReference type="EMBL" id="SMAF01000002">
    <property type="protein sequence ID" value="TCT00883.1"/>
    <property type="molecule type" value="Genomic_DNA"/>
</dbReference>
<organism evidence="2 3">
    <name type="scientific">Pseudofulvimonas gallinarii</name>
    <dbReference type="NCBI Taxonomy" id="634155"/>
    <lineage>
        <taxon>Bacteria</taxon>
        <taxon>Pseudomonadati</taxon>
        <taxon>Pseudomonadota</taxon>
        <taxon>Gammaproteobacteria</taxon>
        <taxon>Lysobacterales</taxon>
        <taxon>Rhodanobacteraceae</taxon>
        <taxon>Pseudofulvimonas</taxon>
    </lineage>
</organism>
<dbReference type="Gene3D" id="2.130.10.10">
    <property type="entry name" value="YVTN repeat-like/Quinoprotein amine dehydrogenase"/>
    <property type="match status" value="1"/>
</dbReference>
<keyword evidence="1" id="KW-0732">Signal</keyword>
<comment type="caution">
    <text evidence="2">The sequence shown here is derived from an EMBL/GenBank/DDBJ whole genome shotgun (WGS) entry which is preliminary data.</text>
</comment>
<dbReference type="PANTHER" id="PTHR40274">
    <property type="entry name" value="VIRGINIAMYCIN B LYASE"/>
    <property type="match status" value="1"/>
</dbReference>
<dbReference type="InterPro" id="IPR051344">
    <property type="entry name" value="Vgb"/>
</dbReference>
<proteinExistence type="predicted"/>
<evidence type="ECO:0000313" key="3">
    <source>
        <dbReference type="Proteomes" id="UP000294599"/>
    </source>
</evidence>
<feature type="signal peptide" evidence="1">
    <location>
        <begin position="1"/>
        <end position="16"/>
    </location>
</feature>
<dbReference type="RefSeq" id="WP_132577215.1">
    <property type="nucleotide sequence ID" value="NZ_JBHLWF010000013.1"/>
</dbReference>
<dbReference type="PANTHER" id="PTHR40274:SF3">
    <property type="entry name" value="VIRGINIAMYCIN B LYASE"/>
    <property type="match status" value="1"/>
</dbReference>
<keyword evidence="3" id="KW-1185">Reference proteome</keyword>
<accession>A0A4R3LKT4</accession>
<dbReference type="AlphaFoldDB" id="A0A4R3LKT4"/>
<reference evidence="2 3" key="1">
    <citation type="submission" date="2019-03" db="EMBL/GenBank/DDBJ databases">
        <title>Genomic Encyclopedia of Type Strains, Phase IV (KMG-IV): sequencing the most valuable type-strain genomes for metagenomic binning, comparative biology and taxonomic classification.</title>
        <authorList>
            <person name="Goeker M."/>
        </authorList>
    </citation>
    <scope>NUCLEOTIDE SEQUENCE [LARGE SCALE GENOMIC DNA]</scope>
    <source>
        <strain evidence="2 3">DSM 21944</strain>
    </source>
</reference>